<dbReference type="AlphaFoldDB" id="A0A383CUR3"/>
<reference evidence="1" key="1">
    <citation type="submission" date="2018-05" db="EMBL/GenBank/DDBJ databases">
        <authorList>
            <person name="Lanie J.A."/>
            <person name="Ng W.-L."/>
            <person name="Kazmierczak K.M."/>
            <person name="Andrzejewski T.M."/>
            <person name="Davidsen T.M."/>
            <person name="Wayne K.J."/>
            <person name="Tettelin H."/>
            <person name="Glass J.I."/>
            <person name="Rusch D."/>
            <person name="Podicherti R."/>
            <person name="Tsui H.-C.T."/>
            <person name="Winkler M.E."/>
        </authorList>
    </citation>
    <scope>NUCLEOTIDE SEQUENCE</scope>
</reference>
<protein>
    <submittedName>
        <fullName evidence="1">Uncharacterized protein</fullName>
    </submittedName>
</protein>
<feature type="non-terminal residue" evidence="1">
    <location>
        <position position="36"/>
    </location>
</feature>
<dbReference type="EMBL" id="UINC01211870">
    <property type="protein sequence ID" value="SVE35952.1"/>
    <property type="molecule type" value="Genomic_DNA"/>
</dbReference>
<evidence type="ECO:0000313" key="1">
    <source>
        <dbReference type="EMBL" id="SVE35952.1"/>
    </source>
</evidence>
<organism evidence="1">
    <name type="scientific">marine metagenome</name>
    <dbReference type="NCBI Taxonomy" id="408172"/>
    <lineage>
        <taxon>unclassified sequences</taxon>
        <taxon>metagenomes</taxon>
        <taxon>ecological metagenomes</taxon>
    </lineage>
</organism>
<proteinExistence type="predicted"/>
<accession>A0A383CUR3</accession>
<sequence length="36" mass="4410">MIYIENFSFVSFISSFFQYNLLNKLASKEYKTIYFL</sequence>
<name>A0A383CUR3_9ZZZZ</name>
<gene>
    <name evidence="1" type="ORF">METZ01_LOCUS488806</name>
</gene>